<dbReference type="InterPro" id="IPR036390">
    <property type="entry name" value="WH_DNA-bd_sf"/>
</dbReference>
<evidence type="ECO:0000256" key="3">
    <source>
        <dbReference type="ARBA" id="ARBA00022801"/>
    </source>
</evidence>
<keyword evidence="5 7" id="KW-0067">ATP-binding</keyword>
<dbReference type="CDD" id="cd18794">
    <property type="entry name" value="SF2_C_RecQ"/>
    <property type="match status" value="1"/>
</dbReference>
<keyword evidence="2 7" id="KW-0547">Nucleotide-binding</keyword>
<dbReference type="Pfam" id="PF00271">
    <property type="entry name" value="Helicase_C"/>
    <property type="match status" value="1"/>
</dbReference>
<feature type="domain" description="Helicase C-terminal" evidence="9">
    <location>
        <begin position="182"/>
        <end position="333"/>
    </location>
</feature>
<dbReference type="SUPFAM" id="SSF46785">
    <property type="entry name" value="Winged helix' DNA-binding domain"/>
    <property type="match status" value="1"/>
</dbReference>
<dbReference type="InterPro" id="IPR032284">
    <property type="entry name" value="RecQ_Zn-bd"/>
</dbReference>
<dbReference type="Pfam" id="PF00270">
    <property type="entry name" value="DEAD"/>
    <property type="match status" value="1"/>
</dbReference>
<evidence type="ECO:0000256" key="2">
    <source>
        <dbReference type="ARBA" id="ARBA00022741"/>
    </source>
</evidence>
<sequence>MATGSGKSICYQMPPLLLSKTAVVISPLLSLMQDQVMGLKQKGIRSDYMGSTQSNTSVTRDAENGKFQVLYMTPEKAMSLPTRFWDNIRSKGVCLLAVDEAHCISEWGHDFRVEYKKLHLLRNMLPGVPFVALTATATERVRADIIESLKLLDPHIHIGSFDRPNLFYGAKCCERSVDFINQLKQDVTKSCESSESTIVYCATVRDAEKIHSVLTSHGIKTGLYHGQLGKKDREESHKLFITDELKVMVATMAFGMGIDKPDVRCVIHYGCPKSLESYYQESGRCGRDGLPSVCWLYYRRCDFNRGEFHCSEAKSIAQKTSIMESFLAGKNYCLLGTCRRQSLLMYFGENIDPQCGNCDNCTTAIKVQKDLSKETSSLLSVINQMGGRFGLNLPIDVIRGSRGKKVTENLYDQLPEYGSGKRHSNNWWKALGTILLNNGKHLSFISSGLNLMTGLPKIFTVW</sequence>
<dbReference type="InterPro" id="IPR011545">
    <property type="entry name" value="DEAD/DEAH_box_helicase_dom"/>
</dbReference>
<evidence type="ECO:0000259" key="9">
    <source>
        <dbReference type="PROSITE" id="PS51194"/>
    </source>
</evidence>
<dbReference type="GO" id="GO:0005737">
    <property type="term" value="C:cytoplasm"/>
    <property type="evidence" value="ECO:0007669"/>
    <property type="project" value="TreeGrafter"/>
</dbReference>
<dbReference type="AlphaFoldDB" id="A0A835ACL2"/>
<dbReference type="Pfam" id="PF09382">
    <property type="entry name" value="RQC"/>
    <property type="match status" value="1"/>
</dbReference>
<protein>
    <recommendedName>
        <fullName evidence="7">ATP-dependent DNA helicase</fullName>
        <ecNumber evidence="7">5.6.2.4</ecNumber>
    </recommendedName>
</protein>
<dbReference type="SMART" id="SM00956">
    <property type="entry name" value="RQC"/>
    <property type="match status" value="1"/>
</dbReference>
<comment type="catalytic activity">
    <reaction evidence="6 7">
        <text>Couples ATP hydrolysis with the unwinding of duplex DNA by translocating in the 3'-5' direction.</text>
        <dbReference type="EC" id="5.6.2.4"/>
    </reaction>
</comment>
<dbReference type="PANTHER" id="PTHR13710">
    <property type="entry name" value="DNA HELICASE RECQ FAMILY MEMBER"/>
    <property type="match status" value="1"/>
</dbReference>
<evidence type="ECO:0000256" key="4">
    <source>
        <dbReference type="ARBA" id="ARBA00022806"/>
    </source>
</evidence>
<dbReference type="GO" id="GO:0006260">
    <property type="term" value="P:DNA replication"/>
    <property type="evidence" value="ECO:0007669"/>
    <property type="project" value="InterPro"/>
</dbReference>
<dbReference type="Proteomes" id="UP000636709">
    <property type="component" value="Unassembled WGS sequence"/>
</dbReference>
<keyword evidence="7" id="KW-0539">Nucleus</keyword>
<evidence type="ECO:0000256" key="1">
    <source>
        <dbReference type="ARBA" id="ARBA00005446"/>
    </source>
</evidence>
<dbReference type="SMART" id="SM00487">
    <property type="entry name" value="DEXDc"/>
    <property type="match status" value="1"/>
</dbReference>
<evidence type="ECO:0000313" key="10">
    <source>
        <dbReference type="EMBL" id="KAF8659589.1"/>
    </source>
</evidence>
<keyword evidence="11" id="KW-1185">Reference proteome</keyword>
<dbReference type="InterPro" id="IPR018982">
    <property type="entry name" value="RQC_domain"/>
</dbReference>
<dbReference type="GO" id="GO:0000724">
    <property type="term" value="P:double-strand break repair via homologous recombination"/>
    <property type="evidence" value="ECO:0007669"/>
    <property type="project" value="TreeGrafter"/>
</dbReference>
<dbReference type="SMART" id="SM00490">
    <property type="entry name" value="HELICc"/>
    <property type="match status" value="1"/>
</dbReference>
<dbReference type="PANTHER" id="PTHR13710:SF120">
    <property type="entry name" value="BIFUNCTIONAL 3'-5' EXONUCLEASE_ATP-DEPENDENT HELICASE WRN"/>
    <property type="match status" value="1"/>
</dbReference>
<dbReference type="GO" id="GO:0005634">
    <property type="term" value="C:nucleus"/>
    <property type="evidence" value="ECO:0007669"/>
    <property type="project" value="UniProtKB-SubCell"/>
</dbReference>
<comment type="subcellular location">
    <subcellularLocation>
        <location evidence="7">Nucleus</location>
    </subcellularLocation>
</comment>
<keyword evidence="3 7" id="KW-0378">Hydrolase</keyword>
<dbReference type="SUPFAM" id="SSF52540">
    <property type="entry name" value="P-loop containing nucleoside triphosphate hydrolases"/>
    <property type="match status" value="1"/>
</dbReference>
<dbReference type="GO" id="GO:0003676">
    <property type="term" value="F:nucleic acid binding"/>
    <property type="evidence" value="ECO:0007669"/>
    <property type="project" value="InterPro"/>
</dbReference>
<dbReference type="NCBIfam" id="TIGR00614">
    <property type="entry name" value="recQ_fam"/>
    <property type="match status" value="1"/>
</dbReference>
<dbReference type="GO" id="GO:0009378">
    <property type="term" value="F:four-way junction helicase activity"/>
    <property type="evidence" value="ECO:0007669"/>
    <property type="project" value="TreeGrafter"/>
</dbReference>
<dbReference type="PROSITE" id="PS51194">
    <property type="entry name" value="HELICASE_CTER"/>
    <property type="match status" value="1"/>
</dbReference>
<feature type="domain" description="Helicase ATP-binding" evidence="8">
    <location>
        <begin position="1"/>
        <end position="155"/>
    </location>
</feature>
<dbReference type="EC" id="5.6.2.4" evidence="7"/>
<dbReference type="GO" id="GO:0005694">
    <property type="term" value="C:chromosome"/>
    <property type="evidence" value="ECO:0007669"/>
    <property type="project" value="TreeGrafter"/>
</dbReference>
<dbReference type="InterPro" id="IPR036388">
    <property type="entry name" value="WH-like_DNA-bd_sf"/>
</dbReference>
<dbReference type="GO" id="GO:0005524">
    <property type="term" value="F:ATP binding"/>
    <property type="evidence" value="ECO:0007669"/>
    <property type="project" value="UniProtKB-KW"/>
</dbReference>
<evidence type="ECO:0000256" key="7">
    <source>
        <dbReference type="RuleBase" id="RU364117"/>
    </source>
</evidence>
<dbReference type="EMBL" id="JACEFO010002455">
    <property type="protein sequence ID" value="KAF8659589.1"/>
    <property type="molecule type" value="Genomic_DNA"/>
</dbReference>
<dbReference type="InterPro" id="IPR001650">
    <property type="entry name" value="Helicase_C-like"/>
</dbReference>
<dbReference type="CDD" id="cd17920">
    <property type="entry name" value="DEXHc_RecQ"/>
    <property type="match status" value="1"/>
</dbReference>
<evidence type="ECO:0000259" key="8">
    <source>
        <dbReference type="PROSITE" id="PS51192"/>
    </source>
</evidence>
<name>A0A835ACL2_9POAL</name>
<organism evidence="10 11">
    <name type="scientific">Digitaria exilis</name>
    <dbReference type="NCBI Taxonomy" id="1010633"/>
    <lineage>
        <taxon>Eukaryota</taxon>
        <taxon>Viridiplantae</taxon>
        <taxon>Streptophyta</taxon>
        <taxon>Embryophyta</taxon>
        <taxon>Tracheophyta</taxon>
        <taxon>Spermatophyta</taxon>
        <taxon>Magnoliopsida</taxon>
        <taxon>Liliopsida</taxon>
        <taxon>Poales</taxon>
        <taxon>Poaceae</taxon>
        <taxon>PACMAD clade</taxon>
        <taxon>Panicoideae</taxon>
        <taxon>Panicodae</taxon>
        <taxon>Paniceae</taxon>
        <taxon>Anthephorinae</taxon>
        <taxon>Digitaria</taxon>
    </lineage>
</organism>
<reference evidence="10" key="1">
    <citation type="submission" date="2020-07" db="EMBL/GenBank/DDBJ databases">
        <title>Genome sequence and genetic diversity analysis of an under-domesticated orphan crop, white fonio (Digitaria exilis).</title>
        <authorList>
            <person name="Bennetzen J.L."/>
            <person name="Chen S."/>
            <person name="Ma X."/>
            <person name="Wang X."/>
            <person name="Yssel A.E.J."/>
            <person name="Chaluvadi S.R."/>
            <person name="Johnson M."/>
            <person name="Gangashetty P."/>
            <person name="Hamidou F."/>
            <person name="Sanogo M.D."/>
            <person name="Zwaenepoel A."/>
            <person name="Wallace J."/>
            <person name="Van De Peer Y."/>
            <person name="Van Deynze A."/>
        </authorList>
    </citation>
    <scope>NUCLEOTIDE SEQUENCE</scope>
    <source>
        <tissue evidence="10">Leaves</tissue>
    </source>
</reference>
<dbReference type="GO" id="GO:0016787">
    <property type="term" value="F:hydrolase activity"/>
    <property type="evidence" value="ECO:0007669"/>
    <property type="project" value="UniProtKB-KW"/>
</dbReference>
<evidence type="ECO:0000256" key="6">
    <source>
        <dbReference type="ARBA" id="ARBA00034617"/>
    </source>
</evidence>
<gene>
    <name evidence="10" type="ORF">HU200_058343</name>
</gene>
<dbReference type="Pfam" id="PF16124">
    <property type="entry name" value="RecQ_Zn_bind"/>
    <property type="match status" value="1"/>
</dbReference>
<proteinExistence type="inferred from homology"/>
<dbReference type="InterPro" id="IPR027417">
    <property type="entry name" value="P-loop_NTPase"/>
</dbReference>
<dbReference type="InterPro" id="IPR004589">
    <property type="entry name" value="DNA_helicase_ATP-dep_RecQ"/>
</dbReference>
<evidence type="ECO:0000256" key="5">
    <source>
        <dbReference type="ARBA" id="ARBA00022840"/>
    </source>
</evidence>
<accession>A0A835ACL2</accession>
<dbReference type="PROSITE" id="PS51192">
    <property type="entry name" value="HELICASE_ATP_BIND_1"/>
    <property type="match status" value="1"/>
</dbReference>
<comment type="similarity">
    <text evidence="1 7">Belongs to the helicase family. RecQ subfamily.</text>
</comment>
<dbReference type="InterPro" id="IPR014001">
    <property type="entry name" value="Helicase_ATP-bd"/>
</dbReference>
<evidence type="ECO:0000313" key="11">
    <source>
        <dbReference type="Proteomes" id="UP000636709"/>
    </source>
</evidence>
<keyword evidence="4 7" id="KW-0347">Helicase</keyword>
<dbReference type="Gene3D" id="1.10.10.10">
    <property type="entry name" value="Winged helix-like DNA-binding domain superfamily/Winged helix DNA-binding domain"/>
    <property type="match status" value="1"/>
</dbReference>
<dbReference type="OrthoDB" id="10261556at2759"/>
<dbReference type="GO" id="GO:0043138">
    <property type="term" value="F:3'-5' DNA helicase activity"/>
    <property type="evidence" value="ECO:0007669"/>
    <property type="project" value="UniProtKB-EC"/>
</dbReference>
<comment type="caution">
    <text evidence="10">The sequence shown here is derived from an EMBL/GenBank/DDBJ whole genome shotgun (WGS) entry which is preliminary data.</text>
</comment>
<dbReference type="Gene3D" id="3.40.50.300">
    <property type="entry name" value="P-loop containing nucleotide triphosphate hydrolases"/>
    <property type="match status" value="2"/>
</dbReference>
<comment type="catalytic activity">
    <reaction evidence="7">
        <text>ATP + H2O = ADP + phosphate + H(+)</text>
        <dbReference type="Rhea" id="RHEA:13065"/>
        <dbReference type="ChEBI" id="CHEBI:15377"/>
        <dbReference type="ChEBI" id="CHEBI:15378"/>
        <dbReference type="ChEBI" id="CHEBI:30616"/>
        <dbReference type="ChEBI" id="CHEBI:43474"/>
        <dbReference type="ChEBI" id="CHEBI:456216"/>
    </reaction>
</comment>